<feature type="compositionally biased region" description="Polar residues" evidence="2">
    <location>
        <begin position="353"/>
        <end position="363"/>
    </location>
</feature>
<feature type="coiled-coil region" evidence="1">
    <location>
        <begin position="872"/>
        <end position="913"/>
    </location>
</feature>
<feature type="compositionally biased region" description="Low complexity" evidence="2">
    <location>
        <begin position="218"/>
        <end position="231"/>
    </location>
</feature>
<feature type="coiled-coil region" evidence="1">
    <location>
        <begin position="942"/>
        <end position="987"/>
    </location>
</feature>
<evidence type="ECO:0000256" key="1">
    <source>
        <dbReference type="SAM" id="Coils"/>
    </source>
</evidence>
<feature type="coiled-coil region" evidence="1">
    <location>
        <begin position="1173"/>
        <end position="1210"/>
    </location>
</feature>
<feature type="compositionally biased region" description="Polar residues" evidence="2">
    <location>
        <begin position="282"/>
        <end position="292"/>
    </location>
</feature>
<evidence type="ECO:0000256" key="2">
    <source>
        <dbReference type="SAM" id="MobiDB-lite"/>
    </source>
</evidence>
<dbReference type="WBParaSite" id="PTRK_0000658400.1">
    <property type="protein sequence ID" value="PTRK_0000658400.1"/>
    <property type="gene ID" value="PTRK_0000658400"/>
</dbReference>
<dbReference type="STRING" id="131310.A0A0N4ZFQ4"/>
<accession>A0A0N4ZFQ4</accession>
<proteinExistence type="predicted"/>
<feature type="region of interest" description="Disordered" evidence="2">
    <location>
        <begin position="343"/>
        <end position="363"/>
    </location>
</feature>
<organism evidence="3 4">
    <name type="scientific">Parastrongyloides trichosuri</name>
    <name type="common">Possum-specific nematode worm</name>
    <dbReference type="NCBI Taxonomy" id="131310"/>
    <lineage>
        <taxon>Eukaryota</taxon>
        <taxon>Metazoa</taxon>
        <taxon>Ecdysozoa</taxon>
        <taxon>Nematoda</taxon>
        <taxon>Chromadorea</taxon>
        <taxon>Rhabditida</taxon>
        <taxon>Tylenchina</taxon>
        <taxon>Panagrolaimomorpha</taxon>
        <taxon>Strongyloidoidea</taxon>
        <taxon>Strongyloididae</taxon>
        <taxon>Parastrongyloides</taxon>
    </lineage>
</organism>
<feature type="compositionally biased region" description="Polar residues" evidence="2">
    <location>
        <begin position="63"/>
        <end position="73"/>
    </location>
</feature>
<feature type="region of interest" description="Disordered" evidence="2">
    <location>
        <begin position="280"/>
        <end position="305"/>
    </location>
</feature>
<feature type="compositionally biased region" description="Polar residues" evidence="2">
    <location>
        <begin position="35"/>
        <end position="52"/>
    </location>
</feature>
<protein>
    <submittedName>
        <fullName evidence="4">TACC_C domain-containing protein</fullName>
    </submittedName>
</protein>
<keyword evidence="1" id="KW-0175">Coiled coil</keyword>
<feature type="region of interest" description="Disordered" evidence="2">
    <location>
        <begin position="216"/>
        <end position="238"/>
    </location>
</feature>
<name>A0A0N4ZFQ4_PARTI</name>
<evidence type="ECO:0000313" key="4">
    <source>
        <dbReference type="WBParaSite" id="PTRK_0000658400.1"/>
    </source>
</evidence>
<sequence>MASKRLYEPEFIPEEGNVENQLTPRSIALPKKRSNNCNTPRRTLVTPNTSSENEVRGECSFAESPSGNLFAENSDNDESFDGKSEVNKSGLFSAVGSESEQEGGLFSTIKELHEDTIQDVTNNDVFLMTKESVVQVTDNVITTDTSVHVELKMVKDSGTVDAILNKHTVNQEILNTNGLNSTGDSAHFNNSKQFILFGHDLDKSASNVISQENKDMSISESSGTENNTSNIAQETNETTYSNNVTREAVTPVYNTPNRISHLISKYENQLIEKAPTVEENLNKSQSTSDFVLSSQMDSDDKDSSQVVGDVSHITTSAVFKNSFNESADMTSKIISETINLDSNFTGTHEDNKNSGADMTNESSIQNTNATQSFVTEEVNASILPTASQLFSSEETNEIKDESAIELFATQKPSQEEDDEQMEKSTLTAIIASESIVQEESFDKSALTEPPLAQPSSQEVMDEPMDKSTFTAILASESVIHEESLNKSALAESLLTQQLSQEAVEEPNDGSTFVESLVSQPIVYEESSQPLDKSTFAESLPSESFSKDNIDSSNNVHMDESLNKYSFVKPNIFAASTSIIFNSNDFHSVANTKEVIQEDSTNMCFSTQNVFRNDFNKIKDSNESISCTQNDLNADKMEGSISHNTNVSFNIEKDESQQNETEVIVPSKETVQVAEDVILDKMEIAEDDTSKDSKGDVNEHCGPVEEPTKECEYLSNKMTLDSEECKEKANLSGIEFQELSKLCVGLQDKVDYYCKLHMDSVIENKDLVNNINDMQKLFKEQICTIREENFELKNDCANFKNENEKLSYLVTKLDEEKVSIQKAFDELQCDYVKIKEELIGLKAVNDTLSKDVLDKKFLLEEFSAADEEFKLKIEAKDHDLKKMESNIKDLEGKNQEYEKNKIELLCDMKRLISQEEELISRNENLLTHNAKLLGDVEAKNQLLEMKDLMIRKLEKDLENEQAENTKTIERLTIKEDELIARNNELTDLNNQMAKDLLSFKDQFQIMNQNATEFHTEQKELATKVSDNVMDKVGKSLNDHNTLINDSLERSLKSFVAELKSDYARLEDTFSLKIQEKNSSMDEIMKLNLNLNNTIERLGKEISEEKLHLSQMNVKLQSTMEVIVNSLVRFAENVPAKEAFAELFDIIPSIKEVIEKIEEKKNVCSTNDSELEKKLAMLIEEKNKSDKKLKKLESQVSRMEKLLDEADAKEKDLKDGLISCKSKILEYEVKLGMINADDAFRQMSHPDFTKEYFQKFEASSNV</sequence>
<feature type="region of interest" description="Disordered" evidence="2">
    <location>
        <begin position="1"/>
        <end position="83"/>
    </location>
</feature>
<dbReference type="Proteomes" id="UP000038045">
    <property type="component" value="Unplaced"/>
</dbReference>
<evidence type="ECO:0000313" key="3">
    <source>
        <dbReference type="Proteomes" id="UP000038045"/>
    </source>
</evidence>
<dbReference type="AlphaFoldDB" id="A0A0N4ZFQ4"/>
<keyword evidence="3" id="KW-1185">Reference proteome</keyword>
<feature type="region of interest" description="Disordered" evidence="2">
    <location>
        <begin position="439"/>
        <end position="462"/>
    </location>
</feature>
<reference evidence="4" key="1">
    <citation type="submission" date="2017-02" db="UniProtKB">
        <authorList>
            <consortium name="WormBaseParasite"/>
        </authorList>
    </citation>
    <scope>IDENTIFICATION</scope>
</reference>